<evidence type="ECO:0000313" key="4">
    <source>
        <dbReference type="Proteomes" id="UP001178507"/>
    </source>
</evidence>
<sequence>MLAAFALVAALLVLASVLRQRRRSGKPGAPASPRLADAAKEVWQMLRERQPRNIQVAAELHQLPPFIPKATWSQLGDLLRVWESPTTTFVPGDRYLTLRLDGSGFSKLTKRLTAAGAFSDGYSTEFAELMRECCQSLMVKFSAMCGYTQSDEMTLVLAPASVVRGEQQCHSHGGRVVKICTLAASHVTALFNFRLQALFASKGLSIDESLLASFDCRIGSFASFEEAMALVLWRAADCGVNGVSDAVYKSKIPGAKKVVGLGTDEKLRWLAENQLLPLQPHQAYGSFFAKVRRLHEGVNPKTGQTAVSLRSTIEEVPGHVLCLAKEGQLFPKDDTEAPGS</sequence>
<feature type="domain" description="tRNAHis guanylyltransferase catalytic" evidence="2">
    <location>
        <begin position="86"/>
        <end position="218"/>
    </location>
</feature>
<evidence type="ECO:0000313" key="3">
    <source>
        <dbReference type="EMBL" id="CAJ1372523.1"/>
    </source>
</evidence>
<protein>
    <recommendedName>
        <fullName evidence="2">tRNAHis guanylyltransferase catalytic domain-containing protein</fullName>
    </recommendedName>
</protein>
<comment type="caution">
    <text evidence="3">The sequence shown here is derived from an EMBL/GenBank/DDBJ whole genome shotgun (WGS) entry which is preliminary data.</text>
</comment>
<name>A0AA36MM12_9DINO</name>
<dbReference type="Proteomes" id="UP001178507">
    <property type="component" value="Unassembled WGS sequence"/>
</dbReference>
<dbReference type="GO" id="GO:0006400">
    <property type="term" value="P:tRNA modification"/>
    <property type="evidence" value="ECO:0007669"/>
    <property type="project" value="InterPro"/>
</dbReference>
<feature type="chain" id="PRO_5041207503" description="tRNAHis guanylyltransferase catalytic domain-containing protein" evidence="1">
    <location>
        <begin position="16"/>
        <end position="340"/>
    </location>
</feature>
<dbReference type="EMBL" id="CAUJNA010000140">
    <property type="protein sequence ID" value="CAJ1372523.1"/>
    <property type="molecule type" value="Genomic_DNA"/>
</dbReference>
<dbReference type="GO" id="GO:0000287">
    <property type="term" value="F:magnesium ion binding"/>
    <property type="evidence" value="ECO:0007669"/>
    <property type="project" value="InterPro"/>
</dbReference>
<dbReference type="AlphaFoldDB" id="A0AA36MM12"/>
<evidence type="ECO:0000259" key="2">
    <source>
        <dbReference type="Pfam" id="PF04446"/>
    </source>
</evidence>
<reference evidence="3" key="1">
    <citation type="submission" date="2023-08" db="EMBL/GenBank/DDBJ databases">
        <authorList>
            <person name="Chen Y."/>
            <person name="Shah S."/>
            <person name="Dougan E. K."/>
            <person name="Thang M."/>
            <person name="Chan C."/>
        </authorList>
    </citation>
    <scope>NUCLEOTIDE SEQUENCE</scope>
</reference>
<keyword evidence="1" id="KW-0732">Signal</keyword>
<dbReference type="PANTHER" id="PTHR12729:SF1">
    <property type="entry name" value="TRNAHIS GUANYLYLTRANSFERASE CATALYTIC DOMAIN-CONTAINING PROTEIN"/>
    <property type="match status" value="1"/>
</dbReference>
<evidence type="ECO:0000256" key="1">
    <source>
        <dbReference type="SAM" id="SignalP"/>
    </source>
</evidence>
<dbReference type="InterPro" id="IPR038469">
    <property type="entry name" value="tRNAHis_GuaTrfase_Thg1_sf"/>
</dbReference>
<dbReference type="InterPro" id="IPR024956">
    <property type="entry name" value="tRNAHis_GuaTrfase_cat"/>
</dbReference>
<keyword evidence="4" id="KW-1185">Reference proteome</keyword>
<proteinExistence type="predicted"/>
<accession>A0AA36MM12</accession>
<dbReference type="GO" id="GO:0008193">
    <property type="term" value="F:tRNA guanylyltransferase activity"/>
    <property type="evidence" value="ECO:0007669"/>
    <property type="project" value="InterPro"/>
</dbReference>
<dbReference type="InterPro" id="IPR007537">
    <property type="entry name" value="tRNAHis_GuaTrfase_Thg1"/>
</dbReference>
<dbReference type="Gene3D" id="3.30.70.3000">
    <property type="match status" value="1"/>
</dbReference>
<organism evidence="3 4">
    <name type="scientific">Effrenium voratum</name>
    <dbReference type="NCBI Taxonomy" id="2562239"/>
    <lineage>
        <taxon>Eukaryota</taxon>
        <taxon>Sar</taxon>
        <taxon>Alveolata</taxon>
        <taxon>Dinophyceae</taxon>
        <taxon>Suessiales</taxon>
        <taxon>Symbiodiniaceae</taxon>
        <taxon>Effrenium</taxon>
    </lineage>
</organism>
<dbReference type="PANTHER" id="PTHR12729">
    <property type="entry name" value="TRNA(HIS) GUANYLYLTRANSFERASE-RELATED"/>
    <property type="match status" value="1"/>
</dbReference>
<gene>
    <name evidence="3" type="ORF">EVOR1521_LOCUS2583</name>
</gene>
<dbReference type="Pfam" id="PF04446">
    <property type="entry name" value="Thg1"/>
    <property type="match status" value="1"/>
</dbReference>
<feature type="signal peptide" evidence="1">
    <location>
        <begin position="1"/>
        <end position="15"/>
    </location>
</feature>